<keyword evidence="6" id="KW-1185">Reference proteome</keyword>
<evidence type="ECO:0000256" key="1">
    <source>
        <dbReference type="ARBA" id="ARBA00021125"/>
    </source>
</evidence>
<dbReference type="Gene3D" id="2.130.10.10">
    <property type="entry name" value="YVTN repeat-like/Quinoprotein amine dehydrogenase"/>
    <property type="match status" value="2"/>
</dbReference>
<dbReference type="Pfam" id="PF00400">
    <property type="entry name" value="WD40"/>
    <property type="match status" value="2"/>
</dbReference>
<dbReference type="PROSITE" id="PS50082">
    <property type="entry name" value="WD_REPEATS_2"/>
    <property type="match status" value="2"/>
</dbReference>
<dbReference type="SUPFAM" id="SSF50978">
    <property type="entry name" value="WD40 repeat-like"/>
    <property type="match status" value="1"/>
</dbReference>
<protein>
    <recommendedName>
        <fullName evidence="1">WD repeat-containing protein 89</fullName>
    </recommendedName>
</protein>
<dbReference type="PANTHER" id="PTHR22889">
    <property type="entry name" value="WD REPEAT-CONTAINING PROTEIN 89"/>
    <property type="match status" value="1"/>
</dbReference>
<evidence type="ECO:0000256" key="4">
    <source>
        <dbReference type="PROSITE-ProRule" id="PRU00221"/>
    </source>
</evidence>
<feature type="repeat" description="WD" evidence="4">
    <location>
        <begin position="311"/>
        <end position="353"/>
    </location>
</feature>
<gene>
    <name evidence="5" type="ORF">PPYR_01369</name>
</gene>
<dbReference type="InterPro" id="IPR015943">
    <property type="entry name" value="WD40/YVTN_repeat-like_dom_sf"/>
</dbReference>
<dbReference type="PROSITE" id="PS50294">
    <property type="entry name" value="WD_REPEATS_REGION"/>
    <property type="match status" value="2"/>
</dbReference>
<keyword evidence="2 4" id="KW-0853">WD repeat</keyword>
<comment type="caution">
    <text evidence="5">The sequence shown here is derived from an EMBL/GenBank/DDBJ whole genome shotgun (WGS) entry which is preliminary data.</text>
</comment>
<dbReference type="EMBL" id="VVIM01000001">
    <property type="protein sequence ID" value="KAB0804399.1"/>
    <property type="molecule type" value="Genomic_DNA"/>
</dbReference>
<dbReference type="InterPro" id="IPR036322">
    <property type="entry name" value="WD40_repeat_dom_sf"/>
</dbReference>
<dbReference type="InterPro" id="IPR039328">
    <property type="entry name" value="WDR89"/>
</dbReference>
<accession>A0A5N4B451</accession>
<dbReference type="InParanoid" id="A0A5N4B451"/>
<keyword evidence="3" id="KW-0677">Repeat</keyword>
<dbReference type="Proteomes" id="UP000327044">
    <property type="component" value="Unassembled WGS sequence"/>
</dbReference>
<evidence type="ECO:0000256" key="3">
    <source>
        <dbReference type="ARBA" id="ARBA00022737"/>
    </source>
</evidence>
<dbReference type="PANTHER" id="PTHR22889:SF0">
    <property type="entry name" value="WD REPEAT-CONTAINING PROTEIN 89"/>
    <property type="match status" value="1"/>
</dbReference>
<evidence type="ECO:0000313" key="5">
    <source>
        <dbReference type="EMBL" id="KAB0804399.1"/>
    </source>
</evidence>
<organism evidence="5 6">
    <name type="scientific">Photinus pyralis</name>
    <name type="common">Common eastern firefly</name>
    <name type="synonym">Lampyris pyralis</name>
    <dbReference type="NCBI Taxonomy" id="7054"/>
    <lineage>
        <taxon>Eukaryota</taxon>
        <taxon>Metazoa</taxon>
        <taxon>Ecdysozoa</taxon>
        <taxon>Arthropoda</taxon>
        <taxon>Hexapoda</taxon>
        <taxon>Insecta</taxon>
        <taxon>Pterygota</taxon>
        <taxon>Neoptera</taxon>
        <taxon>Endopterygota</taxon>
        <taxon>Coleoptera</taxon>
        <taxon>Polyphaga</taxon>
        <taxon>Elateriformia</taxon>
        <taxon>Elateroidea</taxon>
        <taxon>Lampyridae</taxon>
        <taxon>Lampyrinae</taxon>
        <taxon>Photinus</taxon>
    </lineage>
</organism>
<dbReference type="FunCoup" id="A0A5N4B451">
    <property type="interactions" value="1205"/>
</dbReference>
<reference evidence="5 6" key="1">
    <citation type="journal article" date="2018" name="Elife">
        <title>Firefly genomes illuminate parallel origins of bioluminescence in beetles.</title>
        <authorList>
            <person name="Fallon T.R."/>
            <person name="Lower S.E."/>
            <person name="Chang C.H."/>
            <person name="Bessho-Uehara M."/>
            <person name="Martin G.J."/>
            <person name="Bewick A.J."/>
            <person name="Behringer M."/>
            <person name="Debat H.J."/>
            <person name="Wong I."/>
            <person name="Day J.C."/>
            <person name="Suvorov A."/>
            <person name="Silva C.J."/>
            <person name="Stanger-Hall K.F."/>
            <person name="Hall D.W."/>
            <person name="Schmitz R.J."/>
            <person name="Nelson D.R."/>
            <person name="Lewis S.M."/>
            <person name="Shigenobu S."/>
            <person name="Bybee S.M."/>
            <person name="Larracuente A.M."/>
            <person name="Oba Y."/>
            <person name="Weng J.K."/>
        </authorList>
    </citation>
    <scope>NUCLEOTIDE SEQUENCE [LARGE SCALE GENOMIC DNA]</scope>
    <source>
        <strain evidence="5">1611_PpyrPB1</strain>
        <tissue evidence="5">Whole body</tissue>
    </source>
</reference>
<name>A0A5N4B451_PHOPY</name>
<evidence type="ECO:0000256" key="2">
    <source>
        <dbReference type="ARBA" id="ARBA00022574"/>
    </source>
</evidence>
<sequence>MEEQHEIITCTPPELREIANSTVDNLLPQKSKLKYEKESLKFDQWCKENKAQHISENVLLAYFELQTHLKKPSSLWSMYSMLRSYLNVHKNVDISRYVKLQALLKRFSQGYEPKKSKILDLEQINRFIQEADDKHYLDTKDYDSDSNEDEAVSSINACPLVTEKEINRKDDSYILHLSATSDASCNILIGTSNNSCEIFRLGENRLAKLETLENFEHPIIGVQFSPESNDLMYIATSLGNIQLWDLRTPQKFVVQFTEKKEEGSSNDLKTLACFNASANNRLLTAGTELYKGEAFILFWDIRNTTLMGGYWESHTDDVTQVVFDPNDADKLMSGSVDGLINVYDVKHTNEDDALMDSFNTESSVEQLCWYSNKGKDFISCITHTADVQLWSPDDAEPYAHFRRSDITKAMKRKSEAHCYVAGAHRLLGNELLILAGSNWNDGEHLKCMSTSNKKLESFGTLKENRQRVRCSVFNQYHNLLMTGGEQGILNVWNVNLNV</sequence>
<dbReference type="InterPro" id="IPR001680">
    <property type="entry name" value="WD40_rpt"/>
</dbReference>
<evidence type="ECO:0000313" key="6">
    <source>
        <dbReference type="Proteomes" id="UP000327044"/>
    </source>
</evidence>
<feature type="repeat" description="WD" evidence="4">
    <location>
        <begin position="461"/>
        <end position="498"/>
    </location>
</feature>
<dbReference type="SMART" id="SM00320">
    <property type="entry name" value="WD40"/>
    <property type="match status" value="3"/>
</dbReference>
<dbReference type="AlphaFoldDB" id="A0A5N4B451"/>
<proteinExistence type="predicted"/>